<dbReference type="InterPro" id="IPR001969">
    <property type="entry name" value="Aspartic_peptidase_AS"/>
</dbReference>
<evidence type="ECO:0000256" key="4">
    <source>
        <dbReference type="ARBA" id="ARBA00022750"/>
    </source>
</evidence>
<evidence type="ECO:0000313" key="15">
    <source>
        <dbReference type="EMBL" id="KAG2194688.1"/>
    </source>
</evidence>
<dbReference type="Gene3D" id="3.30.70.270">
    <property type="match status" value="2"/>
</dbReference>
<dbReference type="Pfam" id="PF00385">
    <property type="entry name" value="Chromo"/>
    <property type="match status" value="1"/>
</dbReference>
<dbReference type="CDD" id="cd09274">
    <property type="entry name" value="RNase_HI_RT_Ty3"/>
    <property type="match status" value="1"/>
</dbReference>
<dbReference type="PROSITE" id="PS50013">
    <property type="entry name" value="CHROMO_2"/>
    <property type="match status" value="1"/>
</dbReference>
<dbReference type="InterPro" id="IPR023780">
    <property type="entry name" value="Chromo_domain"/>
</dbReference>
<dbReference type="InterPro" id="IPR041577">
    <property type="entry name" value="RT_RNaseH_2"/>
</dbReference>
<accession>A0A8H7QL92</accession>
<feature type="region of interest" description="Disordered" evidence="12">
    <location>
        <begin position="1723"/>
        <end position="1746"/>
    </location>
</feature>
<keyword evidence="1" id="KW-0808">Transferase</keyword>
<evidence type="ECO:0000256" key="9">
    <source>
        <dbReference type="ARBA" id="ARBA00022908"/>
    </source>
</evidence>
<dbReference type="SUPFAM" id="SSF53098">
    <property type="entry name" value="Ribonuclease H-like"/>
    <property type="match status" value="1"/>
</dbReference>
<dbReference type="CDD" id="cd01647">
    <property type="entry name" value="RT_LTR"/>
    <property type="match status" value="1"/>
</dbReference>
<keyword evidence="8" id="KW-0694">RNA-binding</keyword>
<dbReference type="InterPro" id="IPR000477">
    <property type="entry name" value="RT_dom"/>
</dbReference>
<dbReference type="InterPro" id="IPR012337">
    <property type="entry name" value="RNaseH-like_sf"/>
</dbReference>
<dbReference type="Gene3D" id="3.10.10.10">
    <property type="entry name" value="HIV Type 1 Reverse Transcriptase, subunit A, domain 1"/>
    <property type="match status" value="1"/>
</dbReference>
<keyword evidence="5" id="KW-0255">Endonuclease</keyword>
<keyword evidence="9" id="KW-0229">DNA integration</keyword>
<dbReference type="PROSITE" id="PS50994">
    <property type="entry name" value="INTEGRASE"/>
    <property type="match status" value="1"/>
</dbReference>
<keyword evidence="6" id="KW-0378">Hydrolase</keyword>
<keyword evidence="16" id="KW-1185">Reference proteome</keyword>
<evidence type="ECO:0000259" key="14">
    <source>
        <dbReference type="PROSITE" id="PS50994"/>
    </source>
</evidence>
<evidence type="ECO:0000256" key="10">
    <source>
        <dbReference type="ARBA" id="ARBA00022918"/>
    </source>
</evidence>
<dbReference type="PANTHER" id="PTHR37984">
    <property type="entry name" value="PROTEIN CBG26694"/>
    <property type="match status" value="1"/>
</dbReference>
<dbReference type="InterPro" id="IPR041588">
    <property type="entry name" value="Integrase_H2C2"/>
</dbReference>
<comment type="caution">
    <text evidence="15">The sequence shown here is derived from an EMBL/GenBank/DDBJ whole genome shotgun (WGS) entry which is preliminary data.</text>
</comment>
<proteinExistence type="predicted"/>
<sequence length="1762" mass="199151">MSTLLTTGYESSESGEGHKLHAGEVVTKLHGGTENLVEDDEGSILSDMEDIEVSFNESTTLAPEVPAPKNGNLEDDFLGDMKKAISLAKEEIKQLSLYVASAPENDHGLKNKRICLKRKTNDLIILKKAFGCFEETKDISMDKPTIKSLVVPRNLPMFRWEGLPACGPEGHVFVDVKTCLMNFVDVMNSHGLILDDNYLRVLPPLLFGATRIWFEDYLNKFRPAFQRVPSWQEFSVAIQERYGLNAQEERNNCARELNVIMMLKTENMEAFIDRFNSLRRRAVDQVLPDSLLVERFLSAIPAVLSNQVTTASATLALYKQNDVDIIAALARSFFNRIARQERVAALSRPSIIHPSEAPRTPKRTVIAINNDDEVHRGSRLSRHASNNTPTAGNLSSVPVPPRPFSVPRPRARVEKYCTFHRANTHNTADCRAANAQSNEQASSTGEDKKCYSCGVSGWTRNHVCNTARREEANTEQEYNFGAMSFGSDRVEGNNYAADAVATAEHAATIGASSAWANANNTVGTIIQHTSPSGDRALMTADAREMALWAQQCKFHSVFSLPPDNKSNMIIIPVIIQNIRTYAIIDTGATFSMISPSFASFLGDSITITPSSGTVQLGHVNNFCDRKGNVSINLFYNNKAFIHKFEIFDFFKTHNNRHIPALIGMDLFHKLRIGITGLALSHFDLQNNNPFPPSPVDPISKPNNSPFGTQIERNTMLSVLNPLLQDNAKIDMKNTFCNLPGAVIHLNTKPGCIAFKKQYPLPFAYEDAVRKQITTWLDEGVIEIATSHTGFNAPLLVVGRKNSDGIFTFDKIRLVTDVRNLNSILTVTDTQSYPLINEIMSRIGGAKIHTIIDIKSCFNSFLVAAEDRHKLSFTCPYTNRQYRFVKMCFGVSFVGNLVQRVLQELFADLPYIQVYVDDLTISTKGPLPYHTDCVAEVLRRLTKANLVIAPDKVVLAQTSIHLLGWSIVEGGGLIPDHRKVNTASEFKIPTTTKKLQSYLGYMNFFRASIPMYAHISDKLDKLRNVKDLQAAWTDEHTIAFKNMKIALSSAPLIHRVDYQYPLHVATDASNTGISGVLYMLVNTKNRFIAMASRALTTVESYYSTTRRELLAIIFCFQRFNKWLVQKHFTLHTDHRSLIYLHSQEVPNHLLLTYYEALFSLSYDVVHLPGHLNDIADAGSRLFTEDYHLEGGKLVDETQSSFILKRKSKQDKPQVSQSHYSKFPKMQYKINKKKATPQLNISSTFYKKAIQNYGKEYILNIKKQSDPQTNNILPTSTYTSGSNNIPLISRSIQFADYITPPVKERDDIINKAHLLGHFGINAVENTIHNDYQLHWTNMRDDIQRIISNCDACSRFNIAKVGYHPFRSVAPDQPLDHWSMDLGTFNTTSASGNNYMLVMIDHFSRFTILRALPDKTSLTIAKELLNIFCLFSFPRVLTHDGGSDFVNEIVSQLVLMSGIDRRLSLPYTPQGNSVCERFVGIAKSSIVKLLNGKNDDWDLYLNPVQLAMNIKYSNLHKSRPYTMVFNRQPNEFKDYSKDVPSLSLETADTKIIHERLLFAQNVVIPLISERIKKTQLDDHTRFEKTHKIIRNMYPIGTKVMIINVHRSSKTQERYTGPFTIKGYTKNKSYILEDPAGNLLSRDVPTQQIKIIHDNKPSQNIPAEGHYEVQAIKAHRGTVNNYEYLVHWLGYNDPKDDTWQSESDFDSKLHIELYWARRNSSINSRTLPTTVNNTIRQRPTRDRHSNKNARIITRSQKLLSTEKTSK</sequence>
<evidence type="ECO:0000256" key="1">
    <source>
        <dbReference type="ARBA" id="ARBA00022679"/>
    </source>
</evidence>
<dbReference type="PANTHER" id="PTHR37984:SF5">
    <property type="entry name" value="PROTEIN NYNRIN-LIKE"/>
    <property type="match status" value="1"/>
</dbReference>
<keyword evidence="11" id="KW-0511">Multifunctional enzyme</keyword>
<dbReference type="Gene3D" id="1.10.340.70">
    <property type="match status" value="1"/>
</dbReference>
<dbReference type="OrthoDB" id="2286242at2759"/>
<protein>
    <recommendedName>
        <fullName evidence="17">Reverse transcriptase</fullName>
    </recommendedName>
</protein>
<dbReference type="InterPro" id="IPR016197">
    <property type="entry name" value="Chromo-like_dom_sf"/>
</dbReference>
<evidence type="ECO:0000259" key="13">
    <source>
        <dbReference type="PROSITE" id="PS50013"/>
    </source>
</evidence>
<dbReference type="GO" id="GO:0005634">
    <property type="term" value="C:nucleus"/>
    <property type="evidence" value="ECO:0007669"/>
    <property type="project" value="UniProtKB-ARBA"/>
</dbReference>
<dbReference type="GO" id="GO:0004190">
    <property type="term" value="F:aspartic-type endopeptidase activity"/>
    <property type="evidence" value="ECO:0007669"/>
    <property type="project" value="UniProtKB-KW"/>
</dbReference>
<dbReference type="InterPro" id="IPR021109">
    <property type="entry name" value="Peptidase_aspartic_dom_sf"/>
</dbReference>
<feature type="domain" description="Integrase catalytic" evidence="14">
    <location>
        <begin position="1367"/>
        <end position="1525"/>
    </location>
</feature>
<dbReference type="GO" id="GO:0004519">
    <property type="term" value="F:endonuclease activity"/>
    <property type="evidence" value="ECO:0007669"/>
    <property type="project" value="UniProtKB-KW"/>
</dbReference>
<evidence type="ECO:0000256" key="6">
    <source>
        <dbReference type="ARBA" id="ARBA00022801"/>
    </source>
</evidence>
<dbReference type="InterPro" id="IPR050951">
    <property type="entry name" value="Retrovirus_Pol_polyprotein"/>
</dbReference>
<dbReference type="GO" id="GO:0015074">
    <property type="term" value="P:DNA integration"/>
    <property type="evidence" value="ECO:0007669"/>
    <property type="project" value="UniProtKB-KW"/>
</dbReference>
<keyword evidence="3" id="KW-0540">Nuclease</keyword>
<dbReference type="SUPFAM" id="SSF54160">
    <property type="entry name" value="Chromo domain-like"/>
    <property type="match status" value="1"/>
</dbReference>
<gene>
    <name evidence="15" type="ORF">INT47_013063</name>
</gene>
<evidence type="ECO:0000256" key="11">
    <source>
        <dbReference type="ARBA" id="ARBA00023268"/>
    </source>
</evidence>
<dbReference type="SUPFAM" id="SSF50630">
    <property type="entry name" value="Acid proteases"/>
    <property type="match status" value="1"/>
</dbReference>
<dbReference type="EMBL" id="JAEPRD010000190">
    <property type="protein sequence ID" value="KAG2194688.1"/>
    <property type="molecule type" value="Genomic_DNA"/>
</dbReference>
<keyword evidence="10" id="KW-0695">RNA-directed DNA polymerase</keyword>
<dbReference type="GO" id="GO:0006508">
    <property type="term" value="P:proteolysis"/>
    <property type="evidence" value="ECO:0007669"/>
    <property type="project" value="InterPro"/>
</dbReference>
<dbReference type="Gene3D" id="3.30.420.10">
    <property type="entry name" value="Ribonuclease H-like superfamily/Ribonuclease H"/>
    <property type="match status" value="1"/>
</dbReference>
<evidence type="ECO:0000256" key="2">
    <source>
        <dbReference type="ARBA" id="ARBA00022695"/>
    </source>
</evidence>
<dbReference type="InterPro" id="IPR001584">
    <property type="entry name" value="Integrase_cat-core"/>
</dbReference>
<dbReference type="InterPro" id="IPR036397">
    <property type="entry name" value="RNaseH_sf"/>
</dbReference>
<dbReference type="InterPro" id="IPR043502">
    <property type="entry name" value="DNA/RNA_pol_sf"/>
</dbReference>
<feature type="region of interest" description="Disordered" evidence="12">
    <location>
        <begin position="371"/>
        <end position="407"/>
    </location>
</feature>
<name>A0A8H7QL92_9FUNG</name>
<evidence type="ECO:0000256" key="12">
    <source>
        <dbReference type="SAM" id="MobiDB-lite"/>
    </source>
</evidence>
<dbReference type="Pfam" id="PF17919">
    <property type="entry name" value="RT_RNaseH_2"/>
    <property type="match status" value="1"/>
</dbReference>
<dbReference type="InterPro" id="IPR000953">
    <property type="entry name" value="Chromo/chromo_shadow_dom"/>
</dbReference>
<reference evidence="15" key="1">
    <citation type="submission" date="2020-12" db="EMBL/GenBank/DDBJ databases">
        <title>Metabolic potential, ecology and presence of endohyphal bacteria is reflected in genomic diversity of Mucoromycotina.</title>
        <authorList>
            <person name="Muszewska A."/>
            <person name="Okrasinska A."/>
            <person name="Steczkiewicz K."/>
            <person name="Drgas O."/>
            <person name="Orlowska M."/>
            <person name="Perlinska-Lenart U."/>
            <person name="Aleksandrzak-Piekarczyk T."/>
            <person name="Szatraj K."/>
            <person name="Zielenkiewicz U."/>
            <person name="Pilsyk S."/>
            <person name="Malc E."/>
            <person name="Mieczkowski P."/>
            <person name="Kruszewska J.S."/>
            <person name="Biernat P."/>
            <person name="Pawlowska J."/>
        </authorList>
    </citation>
    <scope>NUCLEOTIDE SEQUENCE</scope>
    <source>
        <strain evidence="15">WA0000017839</strain>
    </source>
</reference>
<dbReference type="Proteomes" id="UP000603453">
    <property type="component" value="Unassembled WGS sequence"/>
</dbReference>
<evidence type="ECO:0000256" key="3">
    <source>
        <dbReference type="ARBA" id="ARBA00022722"/>
    </source>
</evidence>
<keyword evidence="4" id="KW-0645">Protease</keyword>
<evidence type="ECO:0000256" key="5">
    <source>
        <dbReference type="ARBA" id="ARBA00022759"/>
    </source>
</evidence>
<dbReference type="InterPro" id="IPR043128">
    <property type="entry name" value="Rev_trsase/Diguanyl_cyclase"/>
</dbReference>
<evidence type="ECO:0008006" key="17">
    <source>
        <dbReference type="Google" id="ProtNLM"/>
    </source>
</evidence>
<dbReference type="SUPFAM" id="SSF56672">
    <property type="entry name" value="DNA/RNA polymerases"/>
    <property type="match status" value="1"/>
</dbReference>
<dbReference type="Pfam" id="PF00078">
    <property type="entry name" value="RVT_1"/>
    <property type="match status" value="1"/>
</dbReference>
<evidence type="ECO:0000256" key="8">
    <source>
        <dbReference type="ARBA" id="ARBA00022884"/>
    </source>
</evidence>
<dbReference type="Gene3D" id="2.40.70.10">
    <property type="entry name" value="Acid Proteases"/>
    <property type="match status" value="1"/>
</dbReference>
<dbReference type="PROSITE" id="PS00141">
    <property type="entry name" value="ASP_PROTEASE"/>
    <property type="match status" value="1"/>
</dbReference>
<dbReference type="Pfam" id="PF17921">
    <property type="entry name" value="Integrase_H2C2"/>
    <property type="match status" value="1"/>
</dbReference>
<feature type="compositionally biased region" description="Polar residues" evidence="12">
    <location>
        <begin position="1723"/>
        <end position="1733"/>
    </location>
</feature>
<keyword evidence="2" id="KW-0548">Nucleotidyltransferase</keyword>
<feature type="domain" description="Chromo" evidence="13">
    <location>
        <begin position="1663"/>
        <end position="1722"/>
    </location>
</feature>
<dbReference type="Gene3D" id="2.40.50.40">
    <property type="match status" value="1"/>
</dbReference>
<dbReference type="GO" id="GO:0003964">
    <property type="term" value="F:RNA-directed DNA polymerase activity"/>
    <property type="evidence" value="ECO:0007669"/>
    <property type="project" value="UniProtKB-KW"/>
</dbReference>
<evidence type="ECO:0000256" key="7">
    <source>
        <dbReference type="ARBA" id="ARBA00022842"/>
    </source>
</evidence>
<keyword evidence="4" id="KW-0064">Aspartyl protease</keyword>
<evidence type="ECO:0000313" key="16">
    <source>
        <dbReference type="Proteomes" id="UP000603453"/>
    </source>
</evidence>
<feature type="compositionally biased region" description="Polar residues" evidence="12">
    <location>
        <begin position="383"/>
        <end position="394"/>
    </location>
</feature>
<keyword evidence="7" id="KW-0460">Magnesium</keyword>
<dbReference type="SMART" id="SM00298">
    <property type="entry name" value="CHROMO"/>
    <property type="match status" value="1"/>
</dbReference>
<organism evidence="15 16">
    <name type="scientific">Mucor saturninus</name>
    <dbReference type="NCBI Taxonomy" id="64648"/>
    <lineage>
        <taxon>Eukaryota</taxon>
        <taxon>Fungi</taxon>
        <taxon>Fungi incertae sedis</taxon>
        <taxon>Mucoromycota</taxon>
        <taxon>Mucoromycotina</taxon>
        <taxon>Mucoromycetes</taxon>
        <taxon>Mucorales</taxon>
        <taxon>Mucorineae</taxon>
        <taxon>Mucoraceae</taxon>
        <taxon>Mucor</taxon>
    </lineage>
</organism>
<dbReference type="Pfam" id="PF00665">
    <property type="entry name" value="rve"/>
    <property type="match status" value="1"/>
</dbReference>
<dbReference type="GO" id="GO:0003723">
    <property type="term" value="F:RNA binding"/>
    <property type="evidence" value="ECO:0007669"/>
    <property type="project" value="UniProtKB-KW"/>
</dbReference>